<dbReference type="Gene3D" id="3.90.1340.10">
    <property type="entry name" value="Phage tail collar domain"/>
    <property type="match status" value="1"/>
</dbReference>
<evidence type="ECO:0000259" key="1">
    <source>
        <dbReference type="Pfam" id="PF07484"/>
    </source>
</evidence>
<protein>
    <submittedName>
        <fullName evidence="2">Microcystin dependent MdpB family protein</fullName>
    </submittedName>
</protein>
<dbReference type="AlphaFoldDB" id="A0A8D5AGU7"/>
<gene>
    <name evidence="2" type="ORF">MoryE10_01870</name>
</gene>
<organism evidence="2 3">
    <name type="scientific">Methylogaea oryzae</name>
    <dbReference type="NCBI Taxonomy" id="1295382"/>
    <lineage>
        <taxon>Bacteria</taxon>
        <taxon>Pseudomonadati</taxon>
        <taxon>Pseudomonadota</taxon>
        <taxon>Gammaproteobacteria</taxon>
        <taxon>Methylococcales</taxon>
        <taxon>Methylococcaceae</taxon>
        <taxon>Methylogaea</taxon>
    </lineage>
</organism>
<dbReference type="KEGG" id="moz:MoryE10_01870"/>
<accession>A0A8D5AGU7</accession>
<keyword evidence="3" id="KW-1185">Reference proteome</keyword>
<dbReference type="InterPro" id="IPR037053">
    <property type="entry name" value="Phage_tail_collar_dom_sf"/>
</dbReference>
<dbReference type="RefSeq" id="WP_082411531.1">
    <property type="nucleotide sequence ID" value="NZ_AP019782.1"/>
</dbReference>
<dbReference type="SUPFAM" id="SSF88874">
    <property type="entry name" value="Receptor-binding domain of short tail fibre protein gp12"/>
    <property type="match status" value="1"/>
</dbReference>
<dbReference type="EMBL" id="AP019782">
    <property type="protein sequence ID" value="BBL69581.1"/>
    <property type="molecule type" value="Genomic_DNA"/>
</dbReference>
<dbReference type="Proteomes" id="UP000824988">
    <property type="component" value="Chromosome"/>
</dbReference>
<sequence length="184" mass="18807">MSDYFIGEIRMFGFDFAPAHWALCQGQTMGIQQNTALYALLGTQFGGNGQTTFGLPDLRGRVPLAMGVSPVSGNVYQQGVSYVGGTEAVTLAINQIPSHSHAVKALSAQGSVAQPADAIVSSVKPAGSPAVAPPLYGAFSGTPAVQALNSGTVSGQGGGAHPNMQPFAVLNFCIALNGIFPARN</sequence>
<dbReference type="Pfam" id="PF07484">
    <property type="entry name" value="Collar"/>
    <property type="match status" value="1"/>
</dbReference>
<reference evidence="2" key="1">
    <citation type="submission" date="2019-06" db="EMBL/GenBank/DDBJ databases">
        <title>Complete genome sequence of Methylogaea oryzae strain JCM16910.</title>
        <authorList>
            <person name="Asakawa S."/>
        </authorList>
    </citation>
    <scope>NUCLEOTIDE SEQUENCE</scope>
    <source>
        <strain evidence="2">E10</strain>
    </source>
</reference>
<proteinExistence type="predicted"/>
<feature type="domain" description="Phage tail collar" evidence="1">
    <location>
        <begin position="7"/>
        <end position="63"/>
    </location>
</feature>
<evidence type="ECO:0000313" key="2">
    <source>
        <dbReference type="EMBL" id="BBL69581.1"/>
    </source>
</evidence>
<name>A0A8D5AGU7_9GAMM</name>
<evidence type="ECO:0000313" key="3">
    <source>
        <dbReference type="Proteomes" id="UP000824988"/>
    </source>
</evidence>
<dbReference type="InterPro" id="IPR011083">
    <property type="entry name" value="Phage_tail_collar_dom"/>
</dbReference>